<dbReference type="EMBL" id="CP002606">
    <property type="protein sequence ID" value="AEA33612.1"/>
    <property type="molecule type" value="Genomic_DNA"/>
</dbReference>
<feature type="transmembrane region" description="Helical" evidence="1">
    <location>
        <begin position="6"/>
        <end position="23"/>
    </location>
</feature>
<dbReference type="eggNOG" id="ENOG5033KV7">
    <property type="taxonomic scope" value="Bacteria"/>
</dbReference>
<dbReference type="AlphaFoldDB" id="F2LV28"/>
<evidence type="ECO:0000313" key="3">
    <source>
        <dbReference type="Proteomes" id="UP000008139"/>
    </source>
</evidence>
<sequence length="103" mass="11621">MLKNIIVSLIVSLIVSVGSLYYYHRHFAPKIVAINFNDFLNQQEKLFIVGKINQQQLKDNLKRGLLVVKKQPKNAVVLAGRCVLRGKVINISLKNHQKQGGAK</sequence>
<accession>F2LV28</accession>
<keyword evidence="1" id="KW-1133">Transmembrane helix</keyword>
<protein>
    <submittedName>
        <fullName evidence="2">Uncharacterized protein</fullName>
    </submittedName>
</protein>
<reference evidence="3" key="2">
    <citation type="submission" date="2011-03" db="EMBL/GenBank/DDBJ databases">
        <title>The complete genome of Hippea maritima DSM 10411.</title>
        <authorList>
            <consortium name="US DOE Joint Genome Institute (JGI-PGF)"/>
            <person name="Lucas S."/>
            <person name="Copeland A."/>
            <person name="Lapidus A."/>
            <person name="Bruce D."/>
            <person name="Goodwin L."/>
            <person name="Pitluck S."/>
            <person name="Peters L."/>
            <person name="Kyrpides N."/>
            <person name="Mavromatis K."/>
            <person name="Pagani I."/>
            <person name="Ivanova N."/>
            <person name="Mikhailova N."/>
            <person name="Lu M."/>
            <person name="Detter J.C."/>
            <person name="Tapia R."/>
            <person name="Han C."/>
            <person name="Land M."/>
            <person name="Hauser L."/>
            <person name="Markowitz V."/>
            <person name="Cheng J.-F."/>
            <person name="Hugenholtz P."/>
            <person name="Woyke T."/>
            <person name="Wu D."/>
            <person name="Spring S."/>
            <person name="Schroeder M."/>
            <person name="Brambilla E."/>
            <person name="Klenk H.-P."/>
            <person name="Eisen J.A."/>
        </authorList>
    </citation>
    <scope>NUCLEOTIDE SEQUENCE [LARGE SCALE GENOMIC DNA]</scope>
    <source>
        <strain evidence="3">ATCC 700847 / DSM 10411 / MH2</strain>
    </source>
</reference>
<keyword evidence="3" id="KW-1185">Reference proteome</keyword>
<gene>
    <name evidence="2" type="ordered locus">Hipma_0642</name>
</gene>
<dbReference type="InParanoid" id="F2LV28"/>
<evidence type="ECO:0000256" key="1">
    <source>
        <dbReference type="SAM" id="Phobius"/>
    </source>
</evidence>
<keyword evidence="1" id="KW-0472">Membrane</keyword>
<organism evidence="2 3">
    <name type="scientific">Hippea maritima (strain ATCC 700847 / DSM 10411 / MH2)</name>
    <dbReference type="NCBI Taxonomy" id="760142"/>
    <lineage>
        <taxon>Bacteria</taxon>
        <taxon>Pseudomonadati</taxon>
        <taxon>Campylobacterota</taxon>
        <taxon>Desulfurellia</taxon>
        <taxon>Desulfurellales</taxon>
        <taxon>Hippeaceae</taxon>
        <taxon>Hippea</taxon>
    </lineage>
</organism>
<dbReference type="Proteomes" id="UP000008139">
    <property type="component" value="Chromosome"/>
</dbReference>
<evidence type="ECO:0000313" key="2">
    <source>
        <dbReference type="EMBL" id="AEA33612.1"/>
    </source>
</evidence>
<keyword evidence="1" id="KW-0812">Transmembrane</keyword>
<reference evidence="2 3" key="1">
    <citation type="journal article" date="2011" name="Stand. Genomic Sci.">
        <title>Complete genome sequence of the thermophilic sulfur-reducer Hippea maritima type strain (MH(2)).</title>
        <authorList>
            <person name="Huntemann M."/>
            <person name="Lu M."/>
            <person name="Nolan M."/>
            <person name="Lapidus A."/>
            <person name="Lucas S."/>
            <person name="Hammon N."/>
            <person name="Deshpande S."/>
            <person name="Cheng J.F."/>
            <person name="Tapia R."/>
            <person name="Han C."/>
            <person name="Goodwin L."/>
            <person name="Pitluck S."/>
            <person name="Liolios K."/>
            <person name="Pagani I."/>
            <person name="Ivanova N."/>
            <person name="Ovchinikova G."/>
            <person name="Pati A."/>
            <person name="Chen A."/>
            <person name="Palaniappan K."/>
            <person name="Land M."/>
            <person name="Hauser L."/>
            <person name="Jeffries C.D."/>
            <person name="Detter J.C."/>
            <person name="Brambilla E.M."/>
            <person name="Rohde M."/>
            <person name="Spring S."/>
            <person name="Goker M."/>
            <person name="Woyke T."/>
            <person name="Bristow J."/>
            <person name="Eisen J.A."/>
            <person name="Markowitz V."/>
            <person name="Hugenholtz P."/>
            <person name="Kyrpides N.C."/>
            <person name="Klenk H.P."/>
            <person name="Mavromatis K."/>
        </authorList>
    </citation>
    <scope>NUCLEOTIDE SEQUENCE [LARGE SCALE GENOMIC DNA]</scope>
    <source>
        <strain evidence="3">ATCC 700847 / DSM 10411 / MH2</strain>
    </source>
</reference>
<dbReference type="HOGENOM" id="CLU_2259907_0_0_7"/>
<dbReference type="STRING" id="760142.Hipma_0642"/>
<dbReference type="KEGG" id="hmr:Hipma_0642"/>
<name>F2LV28_HIPMA</name>
<dbReference type="RefSeq" id="WP_013681653.1">
    <property type="nucleotide sequence ID" value="NC_015318.1"/>
</dbReference>
<proteinExistence type="predicted"/>